<name>A0A9Q3CN38_9BASI</name>
<evidence type="ECO:0000313" key="2">
    <source>
        <dbReference type="EMBL" id="MBW0485863.1"/>
    </source>
</evidence>
<dbReference type="Proteomes" id="UP000765509">
    <property type="component" value="Unassembled WGS sequence"/>
</dbReference>
<evidence type="ECO:0000313" key="3">
    <source>
        <dbReference type="Proteomes" id="UP000765509"/>
    </source>
</evidence>
<feature type="compositionally biased region" description="Basic and acidic residues" evidence="1">
    <location>
        <begin position="187"/>
        <end position="198"/>
    </location>
</feature>
<accession>A0A9Q3CN38</accession>
<dbReference type="AlphaFoldDB" id="A0A9Q3CN38"/>
<proteinExistence type="predicted"/>
<comment type="caution">
    <text evidence="2">The sequence shown here is derived from an EMBL/GenBank/DDBJ whole genome shotgun (WGS) entry which is preliminary data.</text>
</comment>
<protein>
    <submittedName>
        <fullName evidence="2">Uncharacterized protein</fullName>
    </submittedName>
</protein>
<feature type="region of interest" description="Disordered" evidence="1">
    <location>
        <begin position="168"/>
        <end position="212"/>
    </location>
</feature>
<evidence type="ECO:0000256" key="1">
    <source>
        <dbReference type="SAM" id="MobiDB-lite"/>
    </source>
</evidence>
<dbReference type="EMBL" id="AVOT02008359">
    <property type="protein sequence ID" value="MBW0485863.1"/>
    <property type="molecule type" value="Genomic_DNA"/>
</dbReference>
<sequence>MLAEKHTRNSRSFSAPSDHAARGVPTQDALARTPLGLKMMKAFPSRNGQWKWRQMISPMPSSIDLSTPPPMVTLLLDRSKVIIQPMKDGNGKRTFKLGPIVTMSCHPWDSNTKLNSPVPCMPCKQTPWQPTPGPSGTQWSEDLFHGKKPPFPFLILPFASSELTLPPIVEPSQHHEPPIPGLSQPSESHEDALAHEPEPEVAPMQFMEEPFG</sequence>
<feature type="region of interest" description="Disordered" evidence="1">
    <location>
        <begin position="1"/>
        <end position="26"/>
    </location>
</feature>
<gene>
    <name evidence="2" type="ORF">O181_025578</name>
</gene>
<keyword evidence="3" id="KW-1185">Reference proteome</keyword>
<reference evidence="2" key="1">
    <citation type="submission" date="2021-03" db="EMBL/GenBank/DDBJ databases">
        <title>Draft genome sequence of rust myrtle Austropuccinia psidii MF-1, a brazilian biotype.</title>
        <authorList>
            <person name="Quecine M.C."/>
            <person name="Pachon D.M.R."/>
            <person name="Bonatelli M.L."/>
            <person name="Correr F.H."/>
            <person name="Franceschini L.M."/>
            <person name="Leite T.F."/>
            <person name="Margarido G.R.A."/>
            <person name="Almeida C.A."/>
            <person name="Ferrarezi J.A."/>
            <person name="Labate C.A."/>
        </authorList>
    </citation>
    <scope>NUCLEOTIDE SEQUENCE</scope>
    <source>
        <strain evidence="2">MF-1</strain>
    </source>
</reference>
<organism evidence="2 3">
    <name type="scientific">Austropuccinia psidii MF-1</name>
    <dbReference type="NCBI Taxonomy" id="1389203"/>
    <lineage>
        <taxon>Eukaryota</taxon>
        <taxon>Fungi</taxon>
        <taxon>Dikarya</taxon>
        <taxon>Basidiomycota</taxon>
        <taxon>Pucciniomycotina</taxon>
        <taxon>Pucciniomycetes</taxon>
        <taxon>Pucciniales</taxon>
        <taxon>Sphaerophragmiaceae</taxon>
        <taxon>Austropuccinia</taxon>
    </lineage>
</organism>